<dbReference type="Pfam" id="PF00795">
    <property type="entry name" value="CN_hydrolase"/>
    <property type="match status" value="1"/>
</dbReference>
<comment type="caution">
    <text evidence="3">The sequence shown here is derived from an EMBL/GenBank/DDBJ whole genome shotgun (WGS) entry which is preliminary data.</text>
</comment>
<dbReference type="InterPro" id="IPR036526">
    <property type="entry name" value="C-N_Hydrolase_sf"/>
</dbReference>
<dbReference type="EMBL" id="VTOW01000001">
    <property type="protein sequence ID" value="NKE69407.1"/>
    <property type="molecule type" value="Genomic_DNA"/>
</dbReference>
<dbReference type="RefSeq" id="WP_168057706.1">
    <property type="nucleotide sequence ID" value="NZ_VTOW01000001.1"/>
</dbReference>
<evidence type="ECO:0000313" key="4">
    <source>
        <dbReference type="Proteomes" id="UP000534783"/>
    </source>
</evidence>
<dbReference type="PROSITE" id="PS50263">
    <property type="entry name" value="CN_HYDROLASE"/>
    <property type="match status" value="1"/>
</dbReference>
<dbReference type="Gene3D" id="3.60.110.10">
    <property type="entry name" value="Carbon-nitrogen hydrolase"/>
    <property type="match status" value="1"/>
</dbReference>
<evidence type="ECO:0000259" key="2">
    <source>
        <dbReference type="PROSITE" id="PS50263"/>
    </source>
</evidence>
<dbReference type="GO" id="GO:0016811">
    <property type="term" value="F:hydrolase activity, acting on carbon-nitrogen (but not peptide) bonds, in linear amides"/>
    <property type="evidence" value="ECO:0007669"/>
    <property type="project" value="TreeGrafter"/>
</dbReference>
<name>A0A7X6DLM8_9BACT</name>
<dbReference type="CDD" id="cd07197">
    <property type="entry name" value="nitrilase"/>
    <property type="match status" value="1"/>
</dbReference>
<dbReference type="SUPFAM" id="SSF56317">
    <property type="entry name" value="Carbon-nitrogen hydrolase"/>
    <property type="match status" value="1"/>
</dbReference>
<keyword evidence="1 3" id="KW-0378">Hydrolase</keyword>
<evidence type="ECO:0000313" key="3">
    <source>
        <dbReference type="EMBL" id="NKE69407.1"/>
    </source>
</evidence>
<dbReference type="PANTHER" id="PTHR43674:SF16">
    <property type="entry name" value="CARBON-NITROGEN FAMILY, PUTATIVE (AFU_ORTHOLOGUE AFUA_5G02350)-RELATED"/>
    <property type="match status" value="1"/>
</dbReference>
<feature type="domain" description="CN hydrolase" evidence="2">
    <location>
        <begin position="8"/>
        <end position="271"/>
    </location>
</feature>
<sequence>MENGPKRLTIAAIQMTSIPYRVEENLEKADRMVREAASRGARIVVLPELFNTGYCYDWRNLTVAEDLSGRTARWFRNLAKGLGIYLIGGMIERDGGNHYNTLLLSSPQGRLASYRKRCLPLQEKCYFTKGDEPLLVETPLGRIGFGICADLLDQKIWERFRNKVNLLIVSSAWPDFTAGGFLFAKTAVNRSISRMPELLPKRLSESFGVPVAYAGLCGPFDSPLPFLYPYAVRSRFVGHSAVYDRGGIPLSILKEEEGMAIGGVVTEPLSAEKRYAVDAAVRMMARLDRVFLTIPCRVYRVLNRSKGEETWRGMQPSP</sequence>
<dbReference type="InterPro" id="IPR050345">
    <property type="entry name" value="Aliph_Amidase/BUP"/>
</dbReference>
<evidence type="ECO:0000256" key="1">
    <source>
        <dbReference type="ARBA" id="ARBA00022801"/>
    </source>
</evidence>
<protein>
    <submittedName>
        <fullName evidence="3">Carbon-nitrogen hydrolase family protein</fullName>
    </submittedName>
</protein>
<dbReference type="PANTHER" id="PTHR43674">
    <property type="entry name" value="NITRILASE C965.09-RELATED"/>
    <property type="match status" value="1"/>
</dbReference>
<dbReference type="InterPro" id="IPR003010">
    <property type="entry name" value="C-N_Hydrolase"/>
</dbReference>
<keyword evidence="4" id="KW-1185">Reference proteome</keyword>
<proteinExistence type="predicted"/>
<accession>A0A7X6DLM8</accession>
<gene>
    <name evidence="3" type="ORF">MNODULE_01405</name>
</gene>
<dbReference type="AlphaFoldDB" id="A0A7X6DLM8"/>
<reference evidence="3 4" key="1">
    <citation type="journal article" date="2020" name="Nature">
        <title>Bacterial chemolithoautotrophy via manganese oxidation.</title>
        <authorList>
            <person name="Yu H."/>
            <person name="Leadbetter J.R."/>
        </authorList>
    </citation>
    <scope>NUCLEOTIDE SEQUENCE [LARGE SCALE GENOMIC DNA]</scope>
    <source>
        <strain evidence="3 4">Mn-1</strain>
    </source>
</reference>
<dbReference type="Proteomes" id="UP000534783">
    <property type="component" value="Unassembled WGS sequence"/>
</dbReference>
<organism evidence="3 4">
    <name type="scientific">Candidatus Manganitrophus noduliformans</name>
    <dbReference type="NCBI Taxonomy" id="2606439"/>
    <lineage>
        <taxon>Bacteria</taxon>
        <taxon>Pseudomonadati</taxon>
        <taxon>Nitrospirota</taxon>
        <taxon>Nitrospiria</taxon>
        <taxon>Candidatus Troglogloeales</taxon>
        <taxon>Candidatus Manganitrophaceae</taxon>
        <taxon>Candidatus Manganitrophus</taxon>
    </lineage>
</organism>